<comment type="caution">
    <text evidence="6">The sequence shown here is derived from an EMBL/GenBank/DDBJ whole genome shotgun (WGS) entry which is preliminary data.</text>
</comment>
<dbReference type="Gene3D" id="1.10.10.10">
    <property type="entry name" value="Winged helix-like DNA-binding domain superfamily/Winged helix DNA-binding domain"/>
    <property type="match status" value="1"/>
</dbReference>
<evidence type="ECO:0000256" key="2">
    <source>
        <dbReference type="ARBA" id="ARBA00023015"/>
    </source>
</evidence>
<comment type="similarity">
    <text evidence="1">Belongs to the LysR transcriptional regulatory family.</text>
</comment>
<dbReference type="PRINTS" id="PR00039">
    <property type="entry name" value="HTHLYSR"/>
</dbReference>
<dbReference type="InterPro" id="IPR005119">
    <property type="entry name" value="LysR_subst-bd"/>
</dbReference>
<dbReference type="InterPro" id="IPR036388">
    <property type="entry name" value="WH-like_DNA-bd_sf"/>
</dbReference>
<dbReference type="InterPro" id="IPR000847">
    <property type="entry name" value="LysR_HTH_N"/>
</dbReference>
<reference evidence="6 7" key="1">
    <citation type="submission" date="2016-10" db="EMBL/GenBank/DDBJ databases">
        <title>Genome Sequence of Pseudomonas putida GM4FR.</title>
        <authorList>
            <person name="Poehlein A."/>
            <person name="Wemheuer F."/>
            <person name="Hollensteiner J."/>
            <person name="Wemheuer B."/>
        </authorList>
    </citation>
    <scope>NUCLEOTIDE SEQUENCE [LARGE SCALE GENOMIC DNA]</scope>
    <source>
        <strain evidence="6 7">GM4FR</strain>
    </source>
</reference>
<evidence type="ECO:0000256" key="4">
    <source>
        <dbReference type="ARBA" id="ARBA00023163"/>
    </source>
</evidence>
<dbReference type="FunFam" id="1.10.10.10:FF:000001">
    <property type="entry name" value="LysR family transcriptional regulator"/>
    <property type="match status" value="1"/>
</dbReference>
<accession>A0A1Q9R1R2</accession>
<dbReference type="OrthoDB" id="8679465at2"/>
<dbReference type="Gene3D" id="3.40.190.10">
    <property type="entry name" value="Periplasmic binding protein-like II"/>
    <property type="match status" value="2"/>
</dbReference>
<dbReference type="Pfam" id="PF03466">
    <property type="entry name" value="LysR_substrate"/>
    <property type="match status" value="1"/>
</dbReference>
<dbReference type="InterPro" id="IPR050950">
    <property type="entry name" value="HTH-type_LysR_regulators"/>
</dbReference>
<dbReference type="GO" id="GO:0005829">
    <property type="term" value="C:cytosol"/>
    <property type="evidence" value="ECO:0007669"/>
    <property type="project" value="TreeGrafter"/>
</dbReference>
<dbReference type="InterPro" id="IPR036390">
    <property type="entry name" value="WH_DNA-bd_sf"/>
</dbReference>
<keyword evidence="3" id="KW-0238">DNA-binding</keyword>
<organism evidence="6 7">
    <name type="scientific">Pseudomonas putida</name>
    <name type="common">Arthrobacter siderocapsulatus</name>
    <dbReference type="NCBI Taxonomy" id="303"/>
    <lineage>
        <taxon>Bacteria</taxon>
        <taxon>Pseudomonadati</taxon>
        <taxon>Pseudomonadota</taxon>
        <taxon>Gammaproteobacteria</taxon>
        <taxon>Pseudomonadales</taxon>
        <taxon>Pseudomonadaceae</taxon>
        <taxon>Pseudomonas</taxon>
    </lineage>
</organism>
<dbReference type="GO" id="GO:0003700">
    <property type="term" value="F:DNA-binding transcription factor activity"/>
    <property type="evidence" value="ECO:0007669"/>
    <property type="project" value="InterPro"/>
</dbReference>
<feature type="domain" description="HTH lysR-type" evidence="5">
    <location>
        <begin position="7"/>
        <end position="64"/>
    </location>
</feature>
<evidence type="ECO:0000313" key="7">
    <source>
        <dbReference type="Proteomes" id="UP000186736"/>
    </source>
</evidence>
<dbReference type="PROSITE" id="PS50931">
    <property type="entry name" value="HTH_LYSR"/>
    <property type="match status" value="1"/>
</dbReference>
<evidence type="ECO:0000259" key="5">
    <source>
        <dbReference type="PROSITE" id="PS50931"/>
    </source>
</evidence>
<dbReference type="RefSeq" id="WP_075804565.1">
    <property type="nucleotide sequence ID" value="NZ_MKZO01000034.1"/>
</dbReference>
<dbReference type="Proteomes" id="UP000186736">
    <property type="component" value="Unassembled WGS sequence"/>
</dbReference>
<proteinExistence type="inferred from homology"/>
<keyword evidence="4" id="KW-0804">Transcription</keyword>
<dbReference type="Pfam" id="PF00126">
    <property type="entry name" value="HTH_1"/>
    <property type="match status" value="1"/>
</dbReference>
<dbReference type="GO" id="GO:0003677">
    <property type="term" value="F:DNA binding"/>
    <property type="evidence" value="ECO:0007669"/>
    <property type="project" value="UniProtKB-KW"/>
</dbReference>
<evidence type="ECO:0000313" key="6">
    <source>
        <dbReference type="EMBL" id="OLS61344.1"/>
    </source>
</evidence>
<dbReference type="EMBL" id="MKZO01000034">
    <property type="protein sequence ID" value="OLS61344.1"/>
    <property type="molecule type" value="Genomic_DNA"/>
</dbReference>
<dbReference type="PANTHER" id="PTHR30419">
    <property type="entry name" value="HTH-TYPE TRANSCRIPTIONAL REGULATOR YBHD"/>
    <property type="match status" value="1"/>
</dbReference>
<gene>
    <name evidence="6" type="primary">gltC_4</name>
    <name evidence="6" type="ORF">PSEMO_37900</name>
</gene>
<dbReference type="SUPFAM" id="SSF46785">
    <property type="entry name" value="Winged helix' DNA-binding domain"/>
    <property type="match status" value="1"/>
</dbReference>
<evidence type="ECO:0000256" key="1">
    <source>
        <dbReference type="ARBA" id="ARBA00009437"/>
    </source>
</evidence>
<protein>
    <submittedName>
        <fullName evidence="6">HTH-type transcriptional regulator GltC</fullName>
    </submittedName>
</protein>
<evidence type="ECO:0000256" key="3">
    <source>
        <dbReference type="ARBA" id="ARBA00023125"/>
    </source>
</evidence>
<dbReference type="AlphaFoldDB" id="A0A1Q9R1R2"/>
<keyword evidence="2" id="KW-0805">Transcription regulation</keyword>
<sequence length="303" mass="33698">MSTRNDISMRQLRYFVAAAELGQFSQAALTVHVSQSAITAAVSQLEDMLGVRLFERLPHGVSLTAEGHKFYRHARHILDTLQDAVAQPLFQRDSLAGTARVGASYTVLGYFLPTLLARFKRSYPQVEIDLIDMDRQGIERGVASGELDLGLTILSNVDAAQPFERHVLMRSRRQLWLASDHPLMALESVTLADIAGHAYLIATMDEGERSAMRYWQAAGLEPRVAFRTTSVEALRGLVAHGFGVTILSDMIYRPWSLEGKRIEARPVAGNVPPMELGLIWQGQREMPEAARAFQQFLISATHV</sequence>
<dbReference type="PANTHER" id="PTHR30419:SF8">
    <property type="entry name" value="NITROGEN ASSIMILATION TRANSCRIPTIONAL ACTIVATOR-RELATED"/>
    <property type="match status" value="1"/>
</dbReference>
<dbReference type="SUPFAM" id="SSF53850">
    <property type="entry name" value="Periplasmic binding protein-like II"/>
    <property type="match status" value="1"/>
</dbReference>
<name>A0A1Q9R1R2_PSEPU</name>